<dbReference type="InterPro" id="IPR016979">
    <property type="entry name" value="DUF2129"/>
</dbReference>
<dbReference type="RefSeq" id="WP_252750391.1">
    <property type="nucleotide sequence ID" value="NZ_CP097116.1"/>
</dbReference>
<proteinExistence type="predicted"/>
<evidence type="ECO:0000256" key="1">
    <source>
        <dbReference type="ARBA" id="ARBA00022490"/>
    </source>
</evidence>
<evidence type="ECO:0000313" key="2">
    <source>
        <dbReference type="EMBL" id="USS85496.1"/>
    </source>
</evidence>
<sequence>MEARTELLVSLFSVKQAKQLHRFGDVRYVSRRMRYAILFVNQAETSKSIQNLNQLRMVKKVEVAPTQTLAHQFAALNEAAEGD</sequence>
<accession>A0ABY5BSD1</accession>
<organism evidence="2 3">
    <name type="scientific">Fructilactobacillus myrtifloralis</name>
    <dbReference type="NCBI Taxonomy" id="2940301"/>
    <lineage>
        <taxon>Bacteria</taxon>
        <taxon>Bacillati</taxon>
        <taxon>Bacillota</taxon>
        <taxon>Bacilli</taxon>
        <taxon>Lactobacillales</taxon>
        <taxon>Lactobacillaceae</taxon>
        <taxon>Fructilactobacillus</taxon>
    </lineage>
</organism>
<evidence type="ECO:0000313" key="3">
    <source>
        <dbReference type="Proteomes" id="UP001056707"/>
    </source>
</evidence>
<keyword evidence="3" id="KW-1185">Reference proteome</keyword>
<keyword evidence="1" id="KW-0963">Cytoplasm</keyword>
<reference evidence="2" key="1">
    <citation type="submission" date="2022-05" db="EMBL/GenBank/DDBJ databases">
        <authorList>
            <person name="Oliphant S.A."/>
            <person name="Watson-Haigh N.S."/>
            <person name="Sumby K.M."/>
            <person name="Gardner J.M."/>
            <person name="Jiranek V."/>
        </authorList>
    </citation>
    <scope>NUCLEOTIDE SEQUENCE</scope>
    <source>
        <strain evidence="2">KI16_H9</strain>
    </source>
</reference>
<dbReference type="EMBL" id="CP097116">
    <property type="protein sequence ID" value="USS85496.1"/>
    <property type="molecule type" value="Genomic_DNA"/>
</dbReference>
<gene>
    <name evidence="2" type="ORF">M3M35_02190</name>
</gene>
<name>A0ABY5BSD1_9LACO</name>
<dbReference type="Pfam" id="PF09902">
    <property type="entry name" value="DUF2129"/>
    <property type="match status" value="1"/>
</dbReference>
<dbReference type="Proteomes" id="UP001056707">
    <property type="component" value="Chromosome"/>
</dbReference>
<protein>
    <submittedName>
        <fullName evidence="2">YlbG family protein</fullName>
    </submittedName>
</protein>